<dbReference type="Proteomes" id="UP000499080">
    <property type="component" value="Unassembled WGS sequence"/>
</dbReference>
<comment type="caution">
    <text evidence="1">The sequence shown here is derived from an EMBL/GenBank/DDBJ whole genome shotgun (WGS) entry which is preliminary data.</text>
</comment>
<organism evidence="1 2">
    <name type="scientific">Araneus ventricosus</name>
    <name type="common">Orbweaver spider</name>
    <name type="synonym">Epeira ventricosa</name>
    <dbReference type="NCBI Taxonomy" id="182803"/>
    <lineage>
        <taxon>Eukaryota</taxon>
        <taxon>Metazoa</taxon>
        <taxon>Ecdysozoa</taxon>
        <taxon>Arthropoda</taxon>
        <taxon>Chelicerata</taxon>
        <taxon>Arachnida</taxon>
        <taxon>Araneae</taxon>
        <taxon>Araneomorphae</taxon>
        <taxon>Entelegynae</taxon>
        <taxon>Araneoidea</taxon>
        <taxon>Araneidae</taxon>
        <taxon>Araneus</taxon>
    </lineage>
</organism>
<dbReference type="EMBL" id="BGPR01000082">
    <property type="protein sequence ID" value="GBL91914.1"/>
    <property type="molecule type" value="Genomic_DNA"/>
</dbReference>
<evidence type="ECO:0008006" key="3">
    <source>
        <dbReference type="Google" id="ProtNLM"/>
    </source>
</evidence>
<accession>A0A4Y2BL55</accession>
<evidence type="ECO:0000313" key="2">
    <source>
        <dbReference type="Proteomes" id="UP000499080"/>
    </source>
</evidence>
<name>A0A4Y2BL55_ARAVE</name>
<keyword evidence="2" id="KW-1185">Reference proteome</keyword>
<evidence type="ECO:0000313" key="1">
    <source>
        <dbReference type="EMBL" id="GBL91914.1"/>
    </source>
</evidence>
<gene>
    <name evidence="1" type="ORF">AVEN_172816_1</name>
</gene>
<reference evidence="1 2" key="1">
    <citation type="journal article" date="2019" name="Sci. Rep.">
        <title>Orb-weaving spider Araneus ventricosus genome elucidates the spidroin gene catalogue.</title>
        <authorList>
            <person name="Kono N."/>
            <person name="Nakamura H."/>
            <person name="Ohtoshi R."/>
            <person name="Moran D.A.P."/>
            <person name="Shinohara A."/>
            <person name="Yoshida Y."/>
            <person name="Fujiwara M."/>
            <person name="Mori M."/>
            <person name="Tomita M."/>
            <person name="Arakawa K."/>
        </authorList>
    </citation>
    <scope>NUCLEOTIDE SEQUENCE [LARGE SCALE GENOMIC DNA]</scope>
</reference>
<protein>
    <recommendedName>
        <fullName evidence="3">Tesmin/TSO1-like CXC domain-containing protein</fullName>
    </recommendedName>
</protein>
<sequence length="158" mass="17408">MKFAKLLDVEMKKAARSISAGEKIIASLYAGSSIQSSSLNEIRFTIFTKSLVQSNLNLAILPSIEEAARLHSWRAFLQVNLWAGHVLYPIKRGWKATKHGLLPVTSTAVQAPQELLFSTACKCFKGCRNACGCSKRGMKCSPICFNCRGALCTMYQKT</sequence>
<dbReference type="OrthoDB" id="8195485at2759"/>
<proteinExistence type="predicted"/>
<dbReference type="AlphaFoldDB" id="A0A4Y2BL55"/>